<dbReference type="GO" id="GO:0005930">
    <property type="term" value="C:axoneme"/>
    <property type="evidence" value="ECO:0007669"/>
    <property type="project" value="UniProtKB-SubCell"/>
</dbReference>
<dbReference type="Gene3D" id="6.10.140.1060">
    <property type="match status" value="1"/>
</dbReference>
<evidence type="ECO:0000313" key="14">
    <source>
        <dbReference type="Ensembl" id="ENSCLMP00005043118.1"/>
    </source>
</evidence>
<dbReference type="InterPro" id="IPR026983">
    <property type="entry name" value="DHC"/>
</dbReference>
<keyword evidence="6" id="KW-0067">ATP-binding</keyword>
<dbReference type="Proteomes" id="UP000694565">
    <property type="component" value="Unplaced"/>
</dbReference>
<comment type="similarity">
    <text evidence="2">Belongs to the dynein heavy chain family.</text>
</comment>
<evidence type="ECO:0000256" key="5">
    <source>
        <dbReference type="ARBA" id="ARBA00022741"/>
    </source>
</evidence>
<dbReference type="GO" id="GO:0005874">
    <property type="term" value="C:microtubule"/>
    <property type="evidence" value="ECO:0007669"/>
    <property type="project" value="UniProtKB-KW"/>
</dbReference>
<keyword evidence="15" id="KW-1185">Reference proteome</keyword>
<evidence type="ECO:0000256" key="7">
    <source>
        <dbReference type="ARBA" id="ARBA00023017"/>
    </source>
</evidence>
<dbReference type="InterPro" id="IPR035706">
    <property type="entry name" value="AAA_9"/>
</dbReference>
<keyword evidence="11" id="KW-0206">Cytoskeleton</keyword>
<dbReference type="PANTHER" id="PTHR22878">
    <property type="entry name" value="DYNEIN HEAVY CHAIN 6, AXONEMAL-LIKE-RELATED"/>
    <property type="match status" value="1"/>
</dbReference>
<dbReference type="GO" id="GO:0045505">
    <property type="term" value="F:dynein intermediate chain binding"/>
    <property type="evidence" value="ECO:0007669"/>
    <property type="project" value="InterPro"/>
</dbReference>
<keyword evidence="4" id="KW-0493">Microtubule</keyword>
<dbReference type="Pfam" id="PF12781">
    <property type="entry name" value="AAA_9"/>
    <property type="match status" value="1"/>
</dbReference>
<evidence type="ECO:0000256" key="11">
    <source>
        <dbReference type="ARBA" id="ARBA00023212"/>
    </source>
</evidence>
<dbReference type="GO" id="GO:0030286">
    <property type="term" value="C:dynein complex"/>
    <property type="evidence" value="ECO:0007669"/>
    <property type="project" value="UniProtKB-KW"/>
</dbReference>
<dbReference type="PANTHER" id="PTHR22878:SF73">
    <property type="entry name" value="DYNEIN AXONEMAL HEAVY CHAIN 1"/>
    <property type="match status" value="1"/>
</dbReference>
<keyword evidence="9" id="KW-0969">Cilium</keyword>
<evidence type="ECO:0000256" key="2">
    <source>
        <dbReference type="ARBA" id="ARBA00008887"/>
    </source>
</evidence>
<reference evidence="14" key="2">
    <citation type="submission" date="2025-09" db="UniProtKB">
        <authorList>
            <consortium name="Ensembl"/>
        </authorList>
    </citation>
    <scope>IDENTIFICATION</scope>
</reference>
<dbReference type="AlphaFoldDB" id="A0A8C3AHZ6"/>
<name>A0A8C3AHZ6_CYCLU</name>
<dbReference type="GO" id="GO:0051959">
    <property type="term" value="F:dynein light intermediate chain binding"/>
    <property type="evidence" value="ECO:0007669"/>
    <property type="project" value="InterPro"/>
</dbReference>
<evidence type="ECO:0000256" key="6">
    <source>
        <dbReference type="ARBA" id="ARBA00022840"/>
    </source>
</evidence>
<keyword evidence="5" id="KW-0547">Nucleotide-binding</keyword>
<comment type="subcellular location">
    <subcellularLocation>
        <location evidence="1">Cytoplasm</location>
        <location evidence="1">Cytoskeleton</location>
        <location evidence="1">Cilium axoneme</location>
    </subcellularLocation>
</comment>
<feature type="domain" description="Dynein heavy chain ATP-binding dynein motor region" evidence="13">
    <location>
        <begin position="23"/>
        <end position="145"/>
    </location>
</feature>
<evidence type="ECO:0000256" key="1">
    <source>
        <dbReference type="ARBA" id="ARBA00004430"/>
    </source>
</evidence>
<evidence type="ECO:0000259" key="13">
    <source>
        <dbReference type="Pfam" id="PF12781"/>
    </source>
</evidence>
<keyword evidence="10" id="KW-0505">Motor protein</keyword>
<reference evidence="14" key="1">
    <citation type="submission" date="2025-08" db="UniProtKB">
        <authorList>
            <consortium name="Ensembl"/>
        </authorList>
    </citation>
    <scope>IDENTIFICATION</scope>
</reference>
<keyword evidence="3" id="KW-0963">Cytoplasm</keyword>
<dbReference type="GO" id="GO:0007018">
    <property type="term" value="P:microtubule-based movement"/>
    <property type="evidence" value="ECO:0007669"/>
    <property type="project" value="InterPro"/>
</dbReference>
<evidence type="ECO:0000256" key="12">
    <source>
        <dbReference type="ARBA" id="ARBA00023273"/>
    </source>
</evidence>
<evidence type="ECO:0000256" key="3">
    <source>
        <dbReference type="ARBA" id="ARBA00022490"/>
    </source>
</evidence>
<evidence type="ECO:0000256" key="8">
    <source>
        <dbReference type="ARBA" id="ARBA00023054"/>
    </source>
</evidence>
<protein>
    <recommendedName>
        <fullName evidence="13">Dynein heavy chain ATP-binding dynein motor region domain-containing protein</fullName>
    </recommendedName>
</protein>
<accession>A0A8C3AHZ6</accession>
<dbReference type="GeneTree" id="ENSGT00940000154791"/>
<evidence type="ECO:0000256" key="4">
    <source>
        <dbReference type="ARBA" id="ARBA00022701"/>
    </source>
</evidence>
<sequence>PNTLCAGLYSLIPRDKPTNGSKRCTALKLGDSVIFYHENFKMYITTKLPNPHYSPEVSTKVTLINFTLSPSGLEDQLLGQVVAEERPDLEEAKNQLIISNAKMKQELKEIEDEILFRLSHTEGNPVDNEELIQVLGASKIKAGEIKKTEQDIDATRLEYVPVAVRTQILFFCVSDLSNVDPMYQYSLEWFLGIFMAGIANSEKAGREKFHSFFTFSLYSNVSRSLFEKNKLMFAFLLCARIMMNENKIDMKLSVSNTVCMCVCLLASREPLPGEWDTKLDSFQKLLVLRCLRADCLVQGLQDFVSAQLGQRFVEPQVASLSCLLPSYRLISVTVAY</sequence>
<keyword evidence="7" id="KW-0243">Dynein</keyword>
<keyword evidence="8" id="KW-0175">Coiled coil</keyword>
<dbReference type="InterPro" id="IPR027417">
    <property type="entry name" value="P-loop_NTPase"/>
</dbReference>
<proteinExistence type="inferred from homology"/>
<dbReference type="Gene3D" id="1.10.8.1220">
    <property type="match status" value="1"/>
</dbReference>
<evidence type="ECO:0000256" key="10">
    <source>
        <dbReference type="ARBA" id="ARBA00023175"/>
    </source>
</evidence>
<evidence type="ECO:0000256" key="9">
    <source>
        <dbReference type="ARBA" id="ARBA00023069"/>
    </source>
</evidence>
<keyword evidence="12" id="KW-0966">Cell projection</keyword>
<organism evidence="14 15">
    <name type="scientific">Cyclopterus lumpus</name>
    <name type="common">Lumpsucker</name>
    <dbReference type="NCBI Taxonomy" id="8103"/>
    <lineage>
        <taxon>Eukaryota</taxon>
        <taxon>Metazoa</taxon>
        <taxon>Chordata</taxon>
        <taxon>Craniata</taxon>
        <taxon>Vertebrata</taxon>
        <taxon>Euteleostomi</taxon>
        <taxon>Actinopterygii</taxon>
        <taxon>Neopterygii</taxon>
        <taxon>Teleostei</taxon>
        <taxon>Neoteleostei</taxon>
        <taxon>Acanthomorphata</taxon>
        <taxon>Eupercaria</taxon>
        <taxon>Perciformes</taxon>
        <taxon>Cottioidei</taxon>
        <taxon>Cottales</taxon>
        <taxon>Cyclopteridae</taxon>
        <taxon>Cyclopterus</taxon>
    </lineage>
</organism>
<evidence type="ECO:0000313" key="15">
    <source>
        <dbReference type="Proteomes" id="UP000694565"/>
    </source>
</evidence>
<dbReference type="Ensembl" id="ENSCLMT00005044660.1">
    <property type="protein sequence ID" value="ENSCLMP00005043118.1"/>
    <property type="gene ID" value="ENSCLMG00005020027.1"/>
</dbReference>
<dbReference type="Gene3D" id="3.40.50.300">
    <property type="entry name" value="P-loop containing nucleotide triphosphate hydrolases"/>
    <property type="match status" value="1"/>
</dbReference>
<dbReference type="FunFam" id="1.10.8.1220:FF:000001">
    <property type="entry name" value="Dynein axonemal heavy chain 5"/>
    <property type="match status" value="1"/>
</dbReference>
<dbReference type="GO" id="GO:0005524">
    <property type="term" value="F:ATP binding"/>
    <property type="evidence" value="ECO:0007669"/>
    <property type="project" value="UniProtKB-KW"/>
</dbReference>